<dbReference type="CDD" id="cd16155">
    <property type="entry name" value="sulfatase_like"/>
    <property type="match status" value="1"/>
</dbReference>
<evidence type="ECO:0000259" key="8">
    <source>
        <dbReference type="Pfam" id="PF00884"/>
    </source>
</evidence>
<evidence type="ECO:0000313" key="10">
    <source>
        <dbReference type="Proteomes" id="UP000233435"/>
    </source>
</evidence>
<dbReference type="PANTHER" id="PTHR42693:SF42">
    <property type="entry name" value="ARYLSULFATASE G"/>
    <property type="match status" value="1"/>
</dbReference>
<dbReference type="Proteomes" id="UP000233435">
    <property type="component" value="Unassembled WGS sequence"/>
</dbReference>
<keyword evidence="6" id="KW-0106">Calcium</keyword>
<dbReference type="Pfam" id="PF00884">
    <property type="entry name" value="Sulfatase"/>
    <property type="match status" value="1"/>
</dbReference>
<dbReference type="SUPFAM" id="SSF53649">
    <property type="entry name" value="Alkaline phosphatase-like"/>
    <property type="match status" value="1"/>
</dbReference>
<dbReference type="GO" id="GO:0046872">
    <property type="term" value="F:metal ion binding"/>
    <property type="evidence" value="ECO:0007669"/>
    <property type="project" value="UniProtKB-KW"/>
</dbReference>
<feature type="signal peptide" evidence="7">
    <location>
        <begin position="1"/>
        <end position="27"/>
    </location>
</feature>
<comment type="cofactor">
    <cofactor evidence="1">
        <name>Ca(2+)</name>
        <dbReference type="ChEBI" id="CHEBI:29108"/>
    </cofactor>
</comment>
<evidence type="ECO:0000256" key="7">
    <source>
        <dbReference type="SAM" id="SignalP"/>
    </source>
</evidence>
<dbReference type="InterPro" id="IPR024607">
    <property type="entry name" value="Sulfatase_CS"/>
</dbReference>
<evidence type="ECO:0000313" key="9">
    <source>
        <dbReference type="EMBL" id="PKQ46513.1"/>
    </source>
</evidence>
<reference evidence="9 10" key="1">
    <citation type="submission" date="2017-12" db="EMBL/GenBank/DDBJ databases">
        <title>Confluentibacter flavum sp. nov., isolated from the saline lake.</title>
        <authorList>
            <person name="Yu L."/>
        </authorList>
    </citation>
    <scope>NUCLEOTIDE SEQUENCE [LARGE SCALE GENOMIC DNA]</scope>
    <source>
        <strain evidence="9 10">3B</strain>
    </source>
</reference>
<dbReference type="PANTHER" id="PTHR42693">
    <property type="entry name" value="ARYLSULFATASE FAMILY MEMBER"/>
    <property type="match status" value="1"/>
</dbReference>
<comment type="caution">
    <text evidence="9">The sequence shown here is derived from an EMBL/GenBank/DDBJ whole genome shotgun (WGS) entry which is preliminary data.</text>
</comment>
<dbReference type="InterPro" id="IPR050738">
    <property type="entry name" value="Sulfatase"/>
</dbReference>
<proteinExistence type="inferred from homology"/>
<dbReference type="RefSeq" id="WP_106658348.1">
    <property type="nucleotide sequence ID" value="NZ_PJEO01000012.1"/>
</dbReference>
<sequence>MKNNFKISINGLSTLLMIFLLSSCQQAKQKTTMENKKPNILFLFADDQRSGTINALGNQEIITPNLDKLANKGVSFTNAYIMGGSSAAVCSPSRAMLMTGRHLYGIETQGWESPILENTESMPETFRKAGYTTFGTGKQHNGKAVFARGFSDGDEIFFGGMCDHWNVPVFHFDSTGKYDKKIPFIKKPGSNNNIDYIENCDHIIQGKHSSELFADAAIDFLRSHDNNKPFFAYVSFTAPHDPRSMPKEYEQMYDTSSISIPPNFLPEHPWDFGEFKIRDEMLAGFPRTKQEVKIHLRDYYAMITHMDAQIGRIIMALKESGEYENTIIVFSGDNGLAVGQHGLMGKQNLYEHSIGVPFIISGPGIPENEKREAFLYLFDIFPTLCELVNIKSPKTVQGQSFNASVKNADKSARKSMTYGYKEFMRAYRKGNFKLIEYFVKGERNSQFFNLEQDPFEKTNLFDQKEYSSNYLKMKKEMIQEMKIHSDTSLIYSQLKKELFK</sequence>
<name>A0A2N3HNG2_9FLAO</name>
<dbReference type="OrthoDB" id="9815108at2"/>
<organism evidence="9 10">
    <name type="scientific">Confluentibacter flavum</name>
    <dbReference type="NCBI Taxonomy" id="1909700"/>
    <lineage>
        <taxon>Bacteria</taxon>
        <taxon>Pseudomonadati</taxon>
        <taxon>Bacteroidota</taxon>
        <taxon>Flavobacteriia</taxon>
        <taxon>Flavobacteriales</taxon>
        <taxon>Flavobacteriaceae</taxon>
        <taxon>Confluentibacter</taxon>
    </lineage>
</organism>
<keyword evidence="3" id="KW-0479">Metal-binding</keyword>
<evidence type="ECO:0000256" key="3">
    <source>
        <dbReference type="ARBA" id="ARBA00022723"/>
    </source>
</evidence>
<feature type="domain" description="Sulfatase N-terminal" evidence="8">
    <location>
        <begin position="38"/>
        <end position="390"/>
    </location>
</feature>
<dbReference type="PROSITE" id="PS00523">
    <property type="entry name" value="SULFATASE_1"/>
    <property type="match status" value="1"/>
</dbReference>
<dbReference type="InterPro" id="IPR000917">
    <property type="entry name" value="Sulfatase_N"/>
</dbReference>
<evidence type="ECO:0000256" key="1">
    <source>
        <dbReference type="ARBA" id="ARBA00001913"/>
    </source>
</evidence>
<keyword evidence="5" id="KW-0378">Hydrolase</keyword>
<protein>
    <recommendedName>
        <fullName evidence="8">Sulfatase N-terminal domain-containing protein</fullName>
    </recommendedName>
</protein>
<evidence type="ECO:0000256" key="4">
    <source>
        <dbReference type="ARBA" id="ARBA00022729"/>
    </source>
</evidence>
<evidence type="ECO:0000256" key="2">
    <source>
        <dbReference type="ARBA" id="ARBA00008779"/>
    </source>
</evidence>
<dbReference type="InterPro" id="IPR017850">
    <property type="entry name" value="Alkaline_phosphatase_core_sf"/>
</dbReference>
<evidence type="ECO:0000256" key="6">
    <source>
        <dbReference type="ARBA" id="ARBA00022837"/>
    </source>
</evidence>
<dbReference type="Gene3D" id="3.40.720.10">
    <property type="entry name" value="Alkaline Phosphatase, subunit A"/>
    <property type="match status" value="1"/>
</dbReference>
<keyword evidence="4 7" id="KW-0732">Signal</keyword>
<comment type="similarity">
    <text evidence="2">Belongs to the sulfatase family.</text>
</comment>
<gene>
    <name evidence="9" type="ORF">CSW08_02565</name>
</gene>
<dbReference type="PROSITE" id="PS51257">
    <property type="entry name" value="PROKAR_LIPOPROTEIN"/>
    <property type="match status" value="1"/>
</dbReference>
<accession>A0A2N3HNG2</accession>
<dbReference type="EMBL" id="PJEO01000012">
    <property type="protein sequence ID" value="PKQ46513.1"/>
    <property type="molecule type" value="Genomic_DNA"/>
</dbReference>
<evidence type="ECO:0000256" key="5">
    <source>
        <dbReference type="ARBA" id="ARBA00022801"/>
    </source>
</evidence>
<dbReference type="GO" id="GO:0004065">
    <property type="term" value="F:arylsulfatase activity"/>
    <property type="evidence" value="ECO:0007669"/>
    <property type="project" value="TreeGrafter"/>
</dbReference>
<feature type="chain" id="PRO_5014852565" description="Sulfatase N-terminal domain-containing protein" evidence="7">
    <location>
        <begin position="28"/>
        <end position="500"/>
    </location>
</feature>
<dbReference type="AlphaFoldDB" id="A0A2N3HNG2"/>
<keyword evidence="10" id="KW-1185">Reference proteome</keyword>